<evidence type="ECO:0000256" key="1">
    <source>
        <dbReference type="ARBA" id="ARBA00022801"/>
    </source>
</evidence>
<dbReference type="InterPro" id="IPR013094">
    <property type="entry name" value="AB_hydrolase_3"/>
</dbReference>
<dbReference type="InterPro" id="IPR029058">
    <property type="entry name" value="AB_hydrolase_fold"/>
</dbReference>
<evidence type="ECO:0000313" key="4">
    <source>
        <dbReference type="Proteomes" id="UP000706039"/>
    </source>
</evidence>
<dbReference type="PANTHER" id="PTHR48081">
    <property type="entry name" value="AB HYDROLASE SUPERFAMILY PROTEIN C4A8.06C"/>
    <property type="match status" value="1"/>
</dbReference>
<dbReference type="Pfam" id="PF07859">
    <property type="entry name" value="Abhydrolase_3"/>
    <property type="match status" value="1"/>
</dbReference>
<sequence length="325" mass="33980">MTSRHLVDPELLGLLDREDWLDLDAAALPSARARLAALTAASAAPGIAPEVVHVARGDAPPLALRIFRPPAPAATPCPAVYEIHGGGFVLGSAAMSDIANAARAIRHGCVVVSVDYRLAPEAPFPAPLEDCHAGLVWLAANAAMLAIDPARIVIVGESAGGGLAAALAMLVRDRGGPAPAGQFLTYPMLDHRTGTADDPYANPVTGEFRWNRASNRFGWAAMRGADEIAAARLPWFSPARATDLAGLPPTFIAVGALDLFLDEDMAFAALLWQAGVEVEAHVYPGAFHGFDLVAEAGVARRFRQDADRALARMLGASLHQGVATA</sequence>
<reference evidence="3 4" key="1">
    <citation type="submission" date="2021-08" db="EMBL/GenBank/DDBJ databases">
        <authorList>
            <person name="Tuo L."/>
        </authorList>
    </citation>
    <scope>NUCLEOTIDE SEQUENCE [LARGE SCALE GENOMIC DNA]</scope>
    <source>
        <strain evidence="3 4">JCM 31229</strain>
    </source>
</reference>
<dbReference type="InterPro" id="IPR050300">
    <property type="entry name" value="GDXG_lipolytic_enzyme"/>
</dbReference>
<dbReference type="Gene3D" id="3.40.50.1820">
    <property type="entry name" value="alpha/beta hydrolase"/>
    <property type="match status" value="1"/>
</dbReference>
<feature type="domain" description="Alpha/beta hydrolase fold-3" evidence="2">
    <location>
        <begin position="82"/>
        <end position="290"/>
    </location>
</feature>
<protein>
    <submittedName>
        <fullName evidence="3">Alpha/beta hydrolase</fullName>
    </submittedName>
</protein>
<name>A0ABS7PVH0_9SPHN</name>
<organism evidence="3 4">
    <name type="scientific">Sphingomonas colocasiae</name>
    <dbReference type="NCBI Taxonomy" id="1848973"/>
    <lineage>
        <taxon>Bacteria</taxon>
        <taxon>Pseudomonadati</taxon>
        <taxon>Pseudomonadota</taxon>
        <taxon>Alphaproteobacteria</taxon>
        <taxon>Sphingomonadales</taxon>
        <taxon>Sphingomonadaceae</taxon>
        <taxon>Sphingomonas</taxon>
    </lineage>
</organism>
<dbReference type="Proteomes" id="UP000706039">
    <property type="component" value="Unassembled WGS sequence"/>
</dbReference>
<evidence type="ECO:0000313" key="3">
    <source>
        <dbReference type="EMBL" id="MBY8824944.1"/>
    </source>
</evidence>
<accession>A0ABS7PVH0</accession>
<comment type="caution">
    <text evidence="3">The sequence shown here is derived from an EMBL/GenBank/DDBJ whole genome shotgun (WGS) entry which is preliminary data.</text>
</comment>
<dbReference type="PANTHER" id="PTHR48081:SF8">
    <property type="entry name" value="ALPHA_BETA HYDROLASE FOLD-3 DOMAIN-CONTAINING PROTEIN-RELATED"/>
    <property type="match status" value="1"/>
</dbReference>
<gene>
    <name evidence="3" type="ORF">K7G82_21755</name>
</gene>
<dbReference type="RefSeq" id="WP_222992054.1">
    <property type="nucleotide sequence ID" value="NZ_JAINVV010000011.1"/>
</dbReference>
<dbReference type="GO" id="GO:0016787">
    <property type="term" value="F:hydrolase activity"/>
    <property type="evidence" value="ECO:0007669"/>
    <property type="project" value="UniProtKB-KW"/>
</dbReference>
<proteinExistence type="predicted"/>
<keyword evidence="4" id="KW-1185">Reference proteome</keyword>
<evidence type="ECO:0000259" key="2">
    <source>
        <dbReference type="Pfam" id="PF07859"/>
    </source>
</evidence>
<dbReference type="SUPFAM" id="SSF53474">
    <property type="entry name" value="alpha/beta-Hydrolases"/>
    <property type="match status" value="1"/>
</dbReference>
<keyword evidence="1 3" id="KW-0378">Hydrolase</keyword>
<dbReference type="EMBL" id="JAINVV010000011">
    <property type="protein sequence ID" value="MBY8824944.1"/>
    <property type="molecule type" value="Genomic_DNA"/>
</dbReference>